<feature type="domain" description="Thiamine pyrophosphate enzyme central" evidence="16">
    <location>
        <begin position="281"/>
        <end position="416"/>
    </location>
</feature>
<dbReference type="InterPro" id="IPR039368">
    <property type="entry name" value="AHAS_TPP"/>
</dbReference>
<comment type="catalytic activity">
    <reaction evidence="13 14">
        <text>2 pyruvate + H(+) = (2S)-2-acetolactate + CO2</text>
        <dbReference type="Rhea" id="RHEA:25249"/>
        <dbReference type="ChEBI" id="CHEBI:15361"/>
        <dbReference type="ChEBI" id="CHEBI:15378"/>
        <dbReference type="ChEBI" id="CHEBI:16526"/>
        <dbReference type="ChEBI" id="CHEBI:58476"/>
        <dbReference type="EC" id="2.2.1.6"/>
    </reaction>
</comment>
<name>A0A562ISH7_9ACTN</name>
<evidence type="ECO:0000256" key="7">
    <source>
        <dbReference type="ARBA" id="ARBA00022679"/>
    </source>
</evidence>
<reference evidence="19 20" key="1">
    <citation type="submission" date="2019-07" db="EMBL/GenBank/DDBJ databases">
        <title>R&amp;d 2014.</title>
        <authorList>
            <person name="Klenk H.-P."/>
        </authorList>
    </citation>
    <scope>NUCLEOTIDE SEQUENCE [LARGE SCALE GENOMIC DNA]</scope>
    <source>
        <strain evidence="19 20">DSM 45764</strain>
    </source>
</reference>
<dbReference type="InterPro" id="IPR012846">
    <property type="entry name" value="Acetolactate_synth_lsu"/>
</dbReference>
<keyword evidence="11 14" id="KW-0786">Thiamine pyrophosphate</keyword>
<dbReference type="Proteomes" id="UP000321490">
    <property type="component" value="Unassembled WGS sequence"/>
</dbReference>
<dbReference type="PANTHER" id="PTHR18968">
    <property type="entry name" value="THIAMINE PYROPHOSPHATE ENZYMES"/>
    <property type="match status" value="1"/>
</dbReference>
<dbReference type="Gene3D" id="3.40.50.970">
    <property type="match status" value="2"/>
</dbReference>
<dbReference type="SUPFAM" id="SSF52518">
    <property type="entry name" value="Thiamin diphosphate-binding fold (THDP-binding)"/>
    <property type="match status" value="2"/>
</dbReference>
<dbReference type="GO" id="GO:0050660">
    <property type="term" value="F:flavin adenine dinucleotide binding"/>
    <property type="evidence" value="ECO:0007669"/>
    <property type="project" value="InterPro"/>
</dbReference>
<dbReference type="FunFam" id="3.40.50.970:FF:000007">
    <property type="entry name" value="Acetolactate synthase"/>
    <property type="match status" value="1"/>
</dbReference>
<evidence type="ECO:0000256" key="14">
    <source>
        <dbReference type="RuleBase" id="RU003591"/>
    </source>
</evidence>
<dbReference type="Pfam" id="PF00205">
    <property type="entry name" value="TPP_enzyme_M"/>
    <property type="match status" value="1"/>
</dbReference>
<dbReference type="CDD" id="cd02015">
    <property type="entry name" value="TPP_AHAS"/>
    <property type="match status" value="1"/>
</dbReference>
<feature type="domain" description="Thiamine pyrophosphate enzyme TPP-binding" evidence="17">
    <location>
        <begin position="480"/>
        <end position="641"/>
    </location>
</feature>
<dbReference type="Gene3D" id="3.40.50.1220">
    <property type="entry name" value="TPP-binding domain"/>
    <property type="match status" value="1"/>
</dbReference>
<dbReference type="GO" id="GO:0009097">
    <property type="term" value="P:isoleucine biosynthetic process"/>
    <property type="evidence" value="ECO:0007669"/>
    <property type="project" value="UniProtKB-UniPathway"/>
</dbReference>
<evidence type="ECO:0000256" key="10">
    <source>
        <dbReference type="ARBA" id="ARBA00022842"/>
    </source>
</evidence>
<evidence type="ECO:0000256" key="6">
    <source>
        <dbReference type="ARBA" id="ARBA00022630"/>
    </source>
</evidence>
<evidence type="ECO:0000256" key="3">
    <source>
        <dbReference type="ARBA" id="ARBA00007812"/>
    </source>
</evidence>
<proteinExistence type="inferred from homology"/>
<comment type="cofactor">
    <cofactor evidence="14">
        <name>Mg(2+)</name>
        <dbReference type="ChEBI" id="CHEBI:18420"/>
    </cofactor>
    <text evidence="14">Binds 1 Mg(2+) ion per subunit.</text>
</comment>
<keyword evidence="10 14" id="KW-0460">Magnesium</keyword>
<sequence>MPRHEGFFVGRAPLGPTIERPAAAPHPPREIVDNEHQHRPHRSGPRPHRRAGSRSRTGHAGRPTEAAAAATLGVEATERSIAAAAAEPATGITGAQSLVRALEAVGVEVVFGIPGGAILPAYDPLFDSAVRHVLVRHEQGAGHAATGYAQATGRVGVCMATSGPGATNLVTPLADAYMDSVPVVAITGQVPSAAIGTDAFQEADIRGITMPITKHNFLVTDPDDIPQAIAEAFHLAGTGRPGPVLVDISKDALQATTDFSWPPRLDLPGYKPTTRPHGKQVREAAALIARASRPVLYVGGGVLKAGASPELAELAELTGAPVVTTLMARGAFPDSHRQNLGMPGMHGTVAAVTALQKSDVLIALGARFDDRVTGQLSSFAPEAQVVHADIDPAEIGKNRKADVPIVGDAKETIAELVTALRAEQAAGHTSDLAAWWTQLDDWRTRYPLGYDWPEDGALSPQYVIERLGAIAGPDAIYTSGVGQHQMWAAQFIRYEKPGTWLNSGGLGTMGYAVPAAMGAKYGAPGTTVWAIDGDGCFQMTNQELATCAIEGIPIKVAVINNGNLGMVRQWQTLFYEGRYSNTHLNTHSGKPGAAKPVRIPDFVTLAEALGCVGLRCEIKDDVDGVIEKAMAINDAPVVIDFVVGSDAQVWPMVAAGASNDEIMAARDVRPVFGEGQV</sequence>
<dbReference type="Pfam" id="PF02776">
    <property type="entry name" value="TPP_enzyme_N"/>
    <property type="match status" value="1"/>
</dbReference>
<evidence type="ECO:0000256" key="9">
    <source>
        <dbReference type="ARBA" id="ARBA00022827"/>
    </source>
</evidence>
<dbReference type="Pfam" id="PF02775">
    <property type="entry name" value="TPP_enzyme_C"/>
    <property type="match status" value="1"/>
</dbReference>
<dbReference type="GO" id="GO:0005948">
    <property type="term" value="C:acetolactate synthase complex"/>
    <property type="evidence" value="ECO:0007669"/>
    <property type="project" value="TreeGrafter"/>
</dbReference>
<dbReference type="GO" id="GO:0009099">
    <property type="term" value="P:L-valine biosynthetic process"/>
    <property type="evidence" value="ECO:0007669"/>
    <property type="project" value="UniProtKB-UniPathway"/>
</dbReference>
<dbReference type="GO" id="GO:0030976">
    <property type="term" value="F:thiamine pyrophosphate binding"/>
    <property type="evidence" value="ECO:0007669"/>
    <property type="project" value="UniProtKB-UniRule"/>
</dbReference>
<dbReference type="InterPro" id="IPR000399">
    <property type="entry name" value="TPP-bd_CS"/>
</dbReference>
<evidence type="ECO:0000256" key="15">
    <source>
        <dbReference type="SAM" id="MobiDB-lite"/>
    </source>
</evidence>
<keyword evidence="5 14" id="KW-0028">Amino-acid biosynthesis</keyword>
<dbReference type="GO" id="GO:0003984">
    <property type="term" value="F:acetolactate synthase activity"/>
    <property type="evidence" value="ECO:0007669"/>
    <property type="project" value="UniProtKB-EC"/>
</dbReference>
<feature type="compositionally biased region" description="Basic and acidic residues" evidence="15">
    <location>
        <begin position="27"/>
        <end position="37"/>
    </location>
</feature>
<comment type="similarity">
    <text evidence="3 14">Belongs to the TPP enzyme family.</text>
</comment>
<accession>A0A562ISH7</accession>
<dbReference type="PROSITE" id="PS00187">
    <property type="entry name" value="TPP_ENZYMES"/>
    <property type="match status" value="1"/>
</dbReference>
<dbReference type="AlphaFoldDB" id="A0A562ISH7"/>
<protein>
    <recommendedName>
        <fullName evidence="4 14">Acetolactate synthase</fullName>
        <ecNumber evidence="4 14">2.2.1.6</ecNumber>
    </recommendedName>
</protein>
<dbReference type="NCBIfam" id="NF005860">
    <property type="entry name" value="PRK07789.1"/>
    <property type="match status" value="1"/>
</dbReference>
<comment type="caution">
    <text evidence="19">The sequence shown here is derived from an EMBL/GenBank/DDBJ whole genome shotgun (WGS) entry which is preliminary data.</text>
</comment>
<dbReference type="RefSeq" id="WP_243731038.1">
    <property type="nucleotide sequence ID" value="NZ_VLKF01000001.1"/>
</dbReference>
<dbReference type="EMBL" id="VLKF01000001">
    <property type="protein sequence ID" value="TWH73961.1"/>
    <property type="molecule type" value="Genomic_DNA"/>
</dbReference>
<keyword evidence="9" id="KW-0274">FAD</keyword>
<evidence type="ECO:0000259" key="16">
    <source>
        <dbReference type="Pfam" id="PF00205"/>
    </source>
</evidence>
<evidence type="ECO:0000259" key="17">
    <source>
        <dbReference type="Pfam" id="PF02775"/>
    </source>
</evidence>
<organism evidence="19 20">
    <name type="scientific">Modestobacter roseus</name>
    <dbReference type="NCBI Taxonomy" id="1181884"/>
    <lineage>
        <taxon>Bacteria</taxon>
        <taxon>Bacillati</taxon>
        <taxon>Actinomycetota</taxon>
        <taxon>Actinomycetes</taxon>
        <taxon>Geodermatophilales</taxon>
        <taxon>Geodermatophilaceae</taxon>
        <taxon>Modestobacter</taxon>
    </lineage>
</organism>
<keyword evidence="8 14" id="KW-0479">Metal-binding</keyword>
<evidence type="ECO:0000256" key="1">
    <source>
        <dbReference type="ARBA" id="ARBA00004974"/>
    </source>
</evidence>
<dbReference type="UniPathway" id="UPA00047">
    <property type="reaction ID" value="UER00055"/>
</dbReference>
<keyword evidence="12 14" id="KW-0100">Branched-chain amino acid biosynthesis</keyword>
<evidence type="ECO:0000256" key="11">
    <source>
        <dbReference type="ARBA" id="ARBA00023052"/>
    </source>
</evidence>
<gene>
    <name evidence="19" type="ORF">JD78_02493</name>
</gene>
<evidence type="ECO:0000313" key="20">
    <source>
        <dbReference type="Proteomes" id="UP000321490"/>
    </source>
</evidence>
<dbReference type="InterPro" id="IPR029035">
    <property type="entry name" value="DHS-like_NAD/FAD-binding_dom"/>
</dbReference>
<dbReference type="InterPro" id="IPR029061">
    <property type="entry name" value="THDP-binding"/>
</dbReference>
<dbReference type="PANTHER" id="PTHR18968:SF13">
    <property type="entry name" value="ACETOLACTATE SYNTHASE CATALYTIC SUBUNIT, MITOCHONDRIAL"/>
    <property type="match status" value="1"/>
</dbReference>
<evidence type="ECO:0000256" key="5">
    <source>
        <dbReference type="ARBA" id="ARBA00022605"/>
    </source>
</evidence>
<feature type="domain" description="Thiamine pyrophosphate enzyme N-terminal TPP-binding" evidence="18">
    <location>
        <begin position="93"/>
        <end position="205"/>
    </location>
</feature>
<dbReference type="InterPro" id="IPR011766">
    <property type="entry name" value="TPP_enzyme_TPP-bd"/>
</dbReference>
<dbReference type="InterPro" id="IPR012001">
    <property type="entry name" value="Thiamin_PyroP_enz_TPP-bd_dom"/>
</dbReference>
<evidence type="ECO:0000256" key="12">
    <source>
        <dbReference type="ARBA" id="ARBA00023304"/>
    </source>
</evidence>
<evidence type="ECO:0000313" key="19">
    <source>
        <dbReference type="EMBL" id="TWH73961.1"/>
    </source>
</evidence>
<dbReference type="InterPro" id="IPR045229">
    <property type="entry name" value="TPP_enz"/>
</dbReference>
<keyword evidence="20" id="KW-1185">Reference proteome</keyword>
<evidence type="ECO:0000256" key="8">
    <source>
        <dbReference type="ARBA" id="ARBA00022723"/>
    </source>
</evidence>
<dbReference type="InterPro" id="IPR012000">
    <property type="entry name" value="Thiamin_PyroP_enz_cen_dom"/>
</dbReference>
<evidence type="ECO:0000256" key="2">
    <source>
        <dbReference type="ARBA" id="ARBA00005025"/>
    </source>
</evidence>
<comment type="cofactor">
    <cofactor evidence="14">
        <name>thiamine diphosphate</name>
        <dbReference type="ChEBI" id="CHEBI:58937"/>
    </cofactor>
    <text evidence="14">Binds 1 thiamine pyrophosphate per subunit.</text>
</comment>
<dbReference type="GO" id="GO:0000287">
    <property type="term" value="F:magnesium ion binding"/>
    <property type="evidence" value="ECO:0007669"/>
    <property type="project" value="UniProtKB-UniRule"/>
</dbReference>
<dbReference type="FunFam" id="3.40.50.1220:FF:000008">
    <property type="entry name" value="Acetolactate synthase"/>
    <property type="match status" value="1"/>
</dbReference>
<comment type="pathway">
    <text evidence="1 14">Amino-acid biosynthesis; L-isoleucine biosynthesis; L-isoleucine from 2-oxobutanoate: step 1/4.</text>
</comment>
<dbReference type="UniPathway" id="UPA00049">
    <property type="reaction ID" value="UER00059"/>
</dbReference>
<feature type="region of interest" description="Disordered" evidence="15">
    <location>
        <begin position="1"/>
        <end position="67"/>
    </location>
</feature>
<comment type="pathway">
    <text evidence="2 14">Amino-acid biosynthesis; L-valine biosynthesis; L-valine from pyruvate: step 1/4.</text>
</comment>
<keyword evidence="6" id="KW-0285">Flavoprotein</keyword>
<dbReference type="FunFam" id="3.40.50.970:FF:000016">
    <property type="entry name" value="Acetolactate synthase"/>
    <property type="match status" value="1"/>
</dbReference>
<dbReference type="EC" id="2.2.1.6" evidence="4 14"/>
<dbReference type="CDD" id="cd07035">
    <property type="entry name" value="TPP_PYR_POX_like"/>
    <property type="match status" value="1"/>
</dbReference>
<evidence type="ECO:0000256" key="4">
    <source>
        <dbReference type="ARBA" id="ARBA00013145"/>
    </source>
</evidence>
<evidence type="ECO:0000256" key="13">
    <source>
        <dbReference type="ARBA" id="ARBA00048670"/>
    </source>
</evidence>
<evidence type="ECO:0000259" key="18">
    <source>
        <dbReference type="Pfam" id="PF02776"/>
    </source>
</evidence>
<dbReference type="SUPFAM" id="SSF52467">
    <property type="entry name" value="DHS-like NAD/FAD-binding domain"/>
    <property type="match status" value="1"/>
</dbReference>
<dbReference type="NCBIfam" id="TIGR00118">
    <property type="entry name" value="acolac_lg"/>
    <property type="match status" value="1"/>
</dbReference>
<feature type="compositionally biased region" description="Basic residues" evidence="15">
    <location>
        <begin position="38"/>
        <end position="59"/>
    </location>
</feature>
<keyword evidence="7 14" id="KW-0808">Transferase</keyword>